<dbReference type="Proteomes" id="UP000054908">
    <property type="component" value="Unassembled WGS sequence"/>
</dbReference>
<keyword evidence="5" id="KW-1185">Reference proteome</keyword>
<protein>
    <submittedName>
        <fullName evidence="4">Ankyrin repeat protein</fullName>
    </submittedName>
</protein>
<keyword evidence="1" id="KW-0677">Repeat</keyword>
<sequence>MVSNLLLELRLKNFNDNPTQENFTSVLSLISKLSLAQLSSYCKNPTIRTLLDLPAFVPFWQSKLDAFTIKGSPEFRFRKSENLSEQEMVLGFYNFKQAMETPEKKDDFLEVALLFHSFHALRQVVNQFFILIKEKQFTSAFEALPLLIEKAKWHGTPGYLLIANLYLNFAIHLKSDLDRSEAAMRYVFTYLEMAALAESDSVNAIHNAYYGKGLVASNQFKLAKIDEMKKACRDLSRKPSEDMIRSSVHAAQISPLFKPQRSIIPQDAFSEFHKAILADSPELIRAHFTKSQLEQKNSWGETPLLFATRHGKINSVRCLLSLGANPCAVASSMSTHPSAITEYQACDALLIARCLENKGIGRVILDHTPEISSQTEGQLAEQIGEGTPQRVKFEQFLLNFDSKDSLEEMHKQLDLGITPNLLLSSGETALSHMLRAGHVAGVELLMNFGASVNQHDANGETVLFCLLNNNPTKKTRALLETYFRRFVHLGADINARNANGETVLIKAVKNNDIEAVCFLLQQKGIDIDRTDHLGHDASFYADSNAWLLKLIEAARKRESTEKQTSLNSNYQSGKDCFFSNAAASSPPLRELPQDLLTNNSVF</sequence>
<dbReference type="InterPro" id="IPR040808">
    <property type="entry name" value="DUF5630"/>
</dbReference>
<organism evidence="4 5">
    <name type="scientific">Legionella maceachernii</name>
    <dbReference type="NCBI Taxonomy" id="466"/>
    <lineage>
        <taxon>Bacteria</taxon>
        <taxon>Pseudomonadati</taxon>
        <taxon>Pseudomonadota</taxon>
        <taxon>Gammaproteobacteria</taxon>
        <taxon>Legionellales</taxon>
        <taxon>Legionellaceae</taxon>
        <taxon>Legionella</taxon>
    </lineage>
</organism>
<evidence type="ECO:0000256" key="1">
    <source>
        <dbReference type="ARBA" id="ARBA00022737"/>
    </source>
</evidence>
<dbReference type="PATRIC" id="fig|466.6.peg.1726"/>
<dbReference type="SMART" id="SM00248">
    <property type="entry name" value="ANK"/>
    <property type="match status" value="4"/>
</dbReference>
<dbReference type="InterPro" id="IPR036770">
    <property type="entry name" value="Ankyrin_rpt-contain_sf"/>
</dbReference>
<dbReference type="Pfam" id="PF00023">
    <property type="entry name" value="Ank"/>
    <property type="match status" value="1"/>
</dbReference>
<dbReference type="OrthoDB" id="5649157at2"/>
<accession>A0A0W0W0H2</accession>
<feature type="repeat" description="ANK" evidence="3">
    <location>
        <begin position="299"/>
        <end position="331"/>
    </location>
</feature>
<keyword evidence="2 3" id="KW-0040">ANK repeat</keyword>
<comment type="caution">
    <text evidence="4">The sequence shown here is derived from an EMBL/GenBank/DDBJ whole genome shotgun (WGS) entry which is preliminary data.</text>
</comment>
<evidence type="ECO:0000256" key="3">
    <source>
        <dbReference type="PROSITE-ProRule" id="PRU00023"/>
    </source>
</evidence>
<gene>
    <name evidence="4" type="ORF">Lmac_1639</name>
</gene>
<reference evidence="4 5" key="1">
    <citation type="submission" date="2015-11" db="EMBL/GenBank/DDBJ databases">
        <title>Genomic analysis of 38 Legionella species identifies large and diverse effector repertoires.</title>
        <authorList>
            <person name="Burstein D."/>
            <person name="Amaro F."/>
            <person name="Zusman T."/>
            <person name="Lifshitz Z."/>
            <person name="Cohen O."/>
            <person name="Gilbert J.A."/>
            <person name="Pupko T."/>
            <person name="Shuman H.A."/>
            <person name="Segal G."/>
        </authorList>
    </citation>
    <scope>NUCLEOTIDE SEQUENCE [LARGE SCALE GENOMIC DNA]</scope>
    <source>
        <strain evidence="4 5">PX-1-G2-E2</strain>
    </source>
</reference>
<dbReference type="SUPFAM" id="SSF48403">
    <property type="entry name" value="Ankyrin repeat"/>
    <property type="match status" value="1"/>
</dbReference>
<dbReference type="EMBL" id="LNYL01000042">
    <property type="protein sequence ID" value="KTD25868.1"/>
    <property type="molecule type" value="Genomic_DNA"/>
</dbReference>
<dbReference type="PROSITE" id="PS50297">
    <property type="entry name" value="ANK_REP_REGION"/>
    <property type="match status" value="2"/>
</dbReference>
<dbReference type="PANTHER" id="PTHR24171">
    <property type="entry name" value="ANKYRIN REPEAT DOMAIN-CONTAINING PROTEIN 39-RELATED"/>
    <property type="match status" value="1"/>
</dbReference>
<name>A0A0W0W0H2_9GAMM</name>
<evidence type="ECO:0000313" key="5">
    <source>
        <dbReference type="Proteomes" id="UP000054908"/>
    </source>
</evidence>
<dbReference type="STRING" id="466.Lmac_1639"/>
<feature type="repeat" description="ANK" evidence="3">
    <location>
        <begin position="425"/>
        <end position="457"/>
    </location>
</feature>
<dbReference type="Gene3D" id="1.25.40.20">
    <property type="entry name" value="Ankyrin repeat-containing domain"/>
    <property type="match status" value="2"/>
</dbReference>
<evidence type="ECO:0000313" key="4">
    <source>
        <dbReference type="EMBL" id="KTD25868.1"/>
    </source>
</evidence>
<dbReference type="InterPro" id="IPR002110">
    <property type="entry name" value="Ankyrin_rpt"/>
</dbReference>
<dbReference type="AlphaFoldDB" id="A0A0W0W0H2"/>
<dbReference type="RefSeq" id="WP_058452405.1">
    <property type="nucleotide sequence ID" value="NZ_CAAAIB010000004.1"/>
</dbReference>
<evidence type="ECO:0000256" key="2">
    <source>
        <dbReference type="ARBA" id="ARBA00023043"/>
    </source>
</evidence>
<dbReference type="Pfam" id="PF18632">
    <property type="entry name" value="DUF5630"/>
    <property type="match status" value="1"/>
</dbReference>
<proteinExistence type="predicted"/>
<dbReference type="Pfam" id="PF12796">
    <property type="entry name" value="Ank_2"/>
    <property type="match status" value="1"/>
</dbReference>
<feature type="repeat" description="ANK" evidence="3">
    <location>
        <begin position="499"/>
        <end position="532"/>
    </location>
</feature>
<dbReference type="PROSITE" id="PS50088">
    <property type="entry name" value="ANK_REPEAT"/>
    <property type="match status" value="3"/>
</dbReference>